<reference evidence="4 5" key="1">
    <citation type="journal article" date="2019" name="Sci. Rep.">
        <title>Orb-weaving spider Araneus ventricosus genome elucidates the spidroin gene catalogue.</title>
        <authorList>
            <person name="Kono N."/>
            <person name="Nakamura H."/>
            <person name="Ohtoshi R."/>
            <person name="Moran D.A.P."/>
            <person name="Shinohara A."/>
            <person name="Yoshida Y."/>
            <person name="Fujiwara M."/>
            <person name="Mori M."/>
            <person name="Tomita M."/>
            <person name="Arakawa K."/>
        </authorList>
    </citation>
    <scope>NUCLEOTIDE SEQUENCE [LARGE SCALE GENOMIC DNA]</scope>
</reference>
<evidence type="ECO:0000256" key="1">
    <source>
        <dbReference type="ARBA" id="ARBA00022729"/>
    </source>
</evidence>
<dbReference type="InterPro" id="IPR050975">
    <property type="entry name" value="Sleep_regulator"/>
</dbReference>
<feature type="chain" id="PRO_5021227985" evidence="3">
    <location>
        <begin position="25"/>
        <end position="143"/>
    </location>
</feature>
<dbReference type="Pfam" id="PF17064">
    <property type="entry name" value="QVR"/>
    <property type="match status" value="1"/>
</dbReference>
<gene>
    <name evidence="4" type="ORF">AVEN_82773_1</name>
</gene>
<keyword evidence="2" id="KW-0325">Glycoprotein</keyword>
<dbReference type="InterPro" id="IPR031424">
    <property type="entry name" value="QVR-like"/>
</dbReference>
<dbReference type="Proteomes" id="UP000499080">
    <property type="component" value="Unassembled WGS sequence"/>
</dbReference>
<keyword evidence="5" id="KW-1185">Reference proteome</keyword>
<dbReference type="PANTHER" id="PTHR33562:SF14">
    <property type="entry name" value="PROTEIN QUIVER"/>
    <property type="match status" value="1"/>
</dbReference>
<keyword evidence="1 3" id="KW-0732">Signal</keyword>
<accession>A0A4Y2DBK6</accession>
<dbReference type="OrthoDB" id="6496929at2759"/>
<comment type="caution">
    <text evidence="4">The sequence shown here is derived from an EMBL/GenBank/DDBJ whole genome shotgun (WGS) entry which is preliminary data.</text>
</comment>
<evidence type="ECO:0000256" key="2">
    <source>
        <dbReference type="ARBA" id="ARBA00023180"/>
    </source>
</evidence>
<feature type="signal peptide" evidence="3">
    <location>
        <begin position="1"/>
        <end position="24"/>
    </location>
</feature>
<evidence type="ECO:0000256" key="3">
    <source>
        <dbReference type="SAM" id="SignalP"/>
    </source>
</evidence>
<protein>
    <submittedName>
        <fullName evidence="4">Uncharacterized protein</fullName>
    </submittedName>
</protein>
<organism evidence="4 5">
    <name type="scientific">Araneus ventricosus</name>
    <name type="common">Orbweaver spider</name>
    <name type="synonym">Epeira ventricosa</name>
    <dbReference type="NCBI Taxonomy" id="182803"/>
    <lineage>
        <taxon>Eukaryota</taxon>
        <taxon>Metazoa</taxon>
        <taxon>Ecdysozoa</taxon>
        <taxon>Arthropoda</taxon>
        <taxon>Chelicerata</taxon>
        <taxon>Arachnida</taxon>
        <taxon>Araneae</taxon>
        <taxon>Araneomorphae</taxon>
        <taxon>Entelegynae</taxon>
        <taxon>Araneoidea</taxon>
        <taxon>Araneidae</taxon>
        <taxon>Araneus</taxon>
    </lineage>
</organism>
<sequence>MNNYYSFALIVLVFLLSEVKVNIGDSIECYNCRSETDPDCASESPDQKYLTNCSTLKEGPKYIACRKIENYVDFAVLGQQPTKRIIRQCAADVDRDRPCYYRAGFGGRANVCDCFESKCNHASTIVNSIFTTLLGAAALAIFL</sequence>
<evidence type="ECO:0000313" key="5">
    <source>
        <dbReference type="Proteomes" id="UP000499080"/>
    </source>
</evidence>
<dbReference type="GO" id="GO:0032222">
    <property type="term" value="P:regulation of synaptic transmission, cholinergic"/>
    <property type="evidence" value="ECO:0007669"/>
    <property type="project" value="InterPro"/>
</dbReference>
<dbReference type="AlphaFoldDB" id="A0A4Y2DBK6"/>
<name>A0A4Y2DBK6_ARAVE</name>
<proteinExistence type="predicted"/>
<dbReference type="GO" id="GO:0030431">
    <property type="term" value="P:sleep"/>
    <property type="evidence" value="ECO:0007669"/>
    <property type="project" value="InterPro"/>
</dbReference>
<dbReference type="EMBL" id="BGPR01000329">
    <property type="protein sequence ID" value="GBM13497.1"/>
    <property type="molecule type" value="Genomic_DNA"/>
</dbReference>
<dbReference type="PANTHER" id="PTHR33562">
    <property type="entry name" value="ATILLA, ISOFORM B-RELATED-RELATED"/>
    <property type="match status" value="1"/>
</dbReference>
<evidence type="ECO:0000313" key="4">
    <source>
        <dbReference type="EMBL" id="GBM13497.1"/>
    </source>
</evidence>